<keyword evidence="3" id="KW-0378">Hydrolase</keyword>
<feature type="domain" description="CAAX prenyl protease 2/Lysostaphin resistance protein A-like" evidence="2">
    <location>
        <begin position="140"/>
        <end position="229"/>
    </location>
</feature>
<feature type="transmembrane region" description="Helical" evidence="1">
    <location>
        <begin position="193"/>
        <end position="209"/>
    </location>
</feature>
<dbReference type="InterPro" id="IPR052710">
    <property type="entry name" value="CAAX_protease"/>
</dbReference>
<gene>
    <name evidence="3" type="ORF">FCL42_14025</name>
</gene>
<protein>
    <submittedName>
        <fullName evidence="3">CPBP family intramembrane metalloprotease</fullName>
    </submittedName>
</protein>
<dbReference type="OrthoDB" id="158986at2"/>
<dbReference type="RefSeq" id="WP_136864049.1">
    <property type="nucleotide sequence ID" value="NZ_SWCJ01000011.1"/>
</dbReference>
<dbReference type="InterPro" id="IPR003675">
    <property type="entry name" value="Rce1/LyrA-like_dom"/>
</dbReference>
<comment type="caution">
    <text evidence="3">The sequence shown here is derived from an EMBL/GenBank/DDBJ whole genome shotgun (WGS) entry which is preliminary data.</text>
</comment>
<proteinExistence type="predicted"/>
<evidence type="ECO:0000259" key="2">
    <source>
        <dbReference type="Pfam" id="PF02517"/>
    </source>
</evidence>
<feature type="transmembrane region" description="Helical" evidence="1">
    <location>
        <begin position="61"/>
        <end position="79"/>
    </location>
</feature>
<dbReference type="Pfam" id="PF02517">
    <property type="entry name" value="Rce1-like"/>
    <property type="match status" value="1"/>
</dbReference>
<keyword evidence="1" id="KW-0812">Transmembrane</keyword>
<dbReference type="PANTHER" id="PTHR36435:SF1">
    <property type="entry name" value="CAAX AMINO TERMINAL PROTEASE FAMILY PROTEIN"/>
    <property type="match status" value="1"/>
</dbReference>
<feature type="transmembrane region" description="Helical" evidence="1">
    <location>
        <begin position="138"/>
        <end position="158"/>
    </location>
</feature>
<dbReference type="GO" id="GO:0004175">
    <property type="term" value="F:endopeptidase activity"/>
    <property type="evidence" value="ECO:0007669"/>
    <property type="project" value="UniProtKB-ARBA"/>
</dbReference>
<accession>A0A4U1BM84</accession>
<feature type="transmembrane region" description="Helical" evidence="1">
    <location>
        <begin position="170"/>
        <end position="187"/>
    </location>
</feature>
<keyword evidence="1" id="KW-0472">Membrane</keyword>
<keyword evidence="3" id="KW-0482">Metalloprotease</keyword>
<dbReference type="AlphaFoldDB" id="A0A4U1BM84"/>
<organism evidence="3 4">
    <name type="scientific">Ferrimonas aestuarii</name>
    <dbReference type="NCBI Taxonomy" id="2569539"/>
    <lineage>
        <taxon>Bacteria</taxon>
        <taxon>Pseudomonadati</taxon>
        <taxon>Pseudomonadota</taxon>
        <taxon>Gammaproteobacteria</taxon>
        <taxon>Alteromonadales</taxon>
        <taxon>Ferrimonadaceae</taxon>
        <taxon>Ferrimonas</taxon>
    </lineage>
</organism>
<evidence type="ECO:0000256" key="1">
    <source>
        <dbReference type="SAM" id="Phobius"/>
    </source>
</evidence>
<feature type="transmembrane region" description="Helical" evidence="1">
    <location>
        <begin position="216"/>
        <end position="238"/>
    </location>
</feature>
<reference evidence="3 4" key="1">
    <citation type="submission" date="2019-04" db="EMBL/GenBank/DDBJ databases">
        <authorList>
            <person name="Hwang J.C."/>
        </authorList>
    </citation>
    <scope>NUCLEOTIDE SEQUENCE [LARGE SCALE GENOMIC DNA]</scope>
    <source>
        <strain evidence="3 4">IMCC35002</strain>
    </source>
</reference>
<dbReference type="EMBL" id="SWCJ01000011">
    <property type="protein sequence ID" value="TKB53689.1"/>
    <property type="molecule type" value="Genomic_DNA"/>
</dbReference>
<feature type="transmembrane region" description="Helical" evidence="1">
    <location>
        <begin position="100"/>
        <end position="118"/>
    </location>
</feature>
<keyword evidence="1" id="KW-1133">Transmembrane helix</keyword>
<dbReference type="PANTHER" id="PTHR36435">
    <property type="entry name" value="SLR1288 PROTEIN"/>
    <property type="match status" value="1"/>
</dbReference>
<dbReference type="GO" id="GO:0080120">
    <property type="term" value="P:CAAX-box protein maturation"/>
    <property type="evidence" value="ECO:0007669"/>
    <property type="project" value="UniProtKB-ARBA"/>
</dbReference>
<keyword evidence="4" id="KW-1185">Reference proteome</keyword>
<evidence type="ECO:0000313" key="3">
    <source>
        <dbReference type="EMBL" id="TKB53689.1"/>
    </source>
</evidence>
<sequence>MNQAPSNSTPLPAQTACAPEDFALPLYYSIGFALMVFAISTVLMIPVFALIPGFNENLVETAGGLVFQGVALLGFAITYRKYYANRVLAAMAWVRPASSRLLLGVTLVTYPAMEWVSWHLPGIEADIGWMFSISQGVPIPLLILSIVILAPLVEELFFRQMLWQSLEHKWHKPWLTCTITSALWAIIHTQYTMWAVAYIFTNGLLLGFLRHKGGSILPCIGLHMLMNLIATLSLFYGWGPYGEVAF</sequence>
<dbReference type="GO" id="GO:0008237">
    <property type="term" value="F:metallopeptidase activity"/>
    <property type="evidence" value="ECO:0007669"/>
    <property type="project" value="UniProtKB-KW"/>
</dbReference>
<dbReference type="Proteomes" id="UP000305675">
    <property type="component" value="Unassembled WGS sequence"/>
</dbReference>
<name>A0A4U1BM84_9GAMM</name>
<feature type="transmembrane region" description="Helical" evidence="1">
    <location>
        <begin position="26"/>
        <end position="49"/>
    </location>
</feature>
<keyword evidence="3" id="KW-0645">Protease</keyword>
<dbReference type="GO" id="GO:0006508">
    <property type="term" value="P:proteolysis"/>
    <property type="evidence" value="ECO:0007669"/>
    <property type="project" value="UniProtKB-KW"/>
</dbReference>
<evidence type="ECO:0000313" key="4">
    <source>
        <dbReference type="Proteomes" id="UP000305675"/>
    </source>
</evidence>